<evidence type="ECO:0000256" key="1">
    <source>
        <dbReference type="ARBA" id="ARBA00004141"/>
    </source>
</evidence>
<proteinExistence type="predicted"/>
<organism evidence="7 8">
    <name type="scientific">Iamia majanohamensis</name>
    <dbReference type="NCBI Taxonomy" id="467976"/>
    <lineage>
        <taxon>Bacteria</taxon>
        <taxon>Bacillati</taxon>
        <taxon>Actinomycetota</taxon>
        <taxon>Acidimicrobiia</taxon>
        <taxon>Acidimicrobiales</taxon>
        <taxon>Iamiaceae</taxon>
        <taxon>Iamia</taxon>
    </lineage>
</organism>
<dbReference type="AlphaFoldDB" id="A0AAE9YCV6"/>
<feature type="transmembrane region" description="Helical" evidence="5">
    <location>
        <begin position="121"/>
        <end position="141"/>
    </location>
</feature>
<evidence type="ECO:0000259" key="6">
    <source>
        <dbReference type="Pfam" id="PF06271"/>
    </source>
</evidence>
<dbReference type="RefSeq" id="WP_272738378.1">
    <property type="nucleotide sequence ID" value="NZ_CP116942.1"/>
</dbReference>
<comment type="subcellular location">
    <subcellularLocation>
        <location evidence="1">Membrane</location>
        <topology evidence="1">Multi-pass membrane protein</topology>
    </subcellularLocation>
</comment>
<accession>A0AAE9YCV6</accession>
<feature type="domain" description="RDD" evidence="6">
    <location>
        <begin position="21"/>
        <end position="154"/>
    </location>
</feature>
<gene>
    <name evidence="7" type="ORF">PO878_09020</name>
</gene>
<keyword evidence="3 5" id="KW-1133">Transmembrane helix</keyword>
<keyword evidence="8" id="KW-1185">Reference proteome</keyword>
<evidence type="ECO:0000256" key="4">
    <source>
        <dbReference type="ARBA" id="ARBA00023136"/>
    </source>
</evidence>
<evidence type="ECO:0000256" key="5">
    <source>
        <dbReference type="SAM" id="Phobius"/>
    </source>
</evidence>
<evidence type="ECO:0000313" key="8">
    <source>
        <dbReference type="Proteomes" id="UP001216390"/>
    </source>
</evidence>
<keyword evidence="4 5" id="KW-0472">Membrane</keyword>
<dbReference type="GO" id="GO:0016020">
    <property type="term" value="C:membrane"/>
    <property type="evidence" value="ECO:0007669"/>
    <property type="project" value="UniProtKB-SubCell"/>
</dbReference>
<reference evidence="7" key="1">
    <citation type="submission" date="2023-01" db="EMBL/GenBank/DDBJ databases">
        <title>The diversity of Class Acidimicrobiia in South China Sea sediment environments and the proposal of Iamia marina sp. nov., a novel species of the genus Iamia.</title>
        <authorList>
            <person name="He Y."/>
            <person name="Tian X."/>
        </authorList>
    </citation>
    <scope>NUCLEOTIDE SEQUENCE</scope>
    <source>
        <strain evidence="7">DSM 19957</strain>
    </source>
</reference>
<dbReference type="PANTHER" id="PTHR38480:SF1">
    <property type="entry name" value="SLR0254 PROTEIN"/>
    <property type="match status" value="1"/>
</dbReference>
<dbReference type="Pfam" id="PF06271">
    <property type="entry name" value="RDD"/>
    <property type="match status" value="1"/>
</dbReference>
<keyword evidence="2 5" id="KW-0812">Transmembrane</keyword>
<protein>
    <submittedName>
        <fullName evidence="7">RDD family protein</fullName>
    </submittedName>
</protein>
<evidence type="ECO:0000256" key="3">
    <source>
        <dbReference type="ARBA" id="ARBA00022989"/>
    </source>
</evidence>
<dbReference type="InterPro" id="IPR010432">
    <property type="entry name" value="RDD"/>
</dbReference>
<feature type="transmembrane region" description="Helical" evidence="5">
    <location>
        <begin position="64"/>
        <end position="84"/>
    </location>
</feature>
<feature type="transmembrane region" description="Helical" evidence="5">
    <location>
        <begin position="27"/>
        <end position="52"/>
    </location>
</feature>
<dbReference type="Proteomes" id="UP001216390">
    <property type="component" value="Chromosome"/>
</dbReference>
<evidence type="ECO:0000256" key="2">
    <source>
        <dbReference type="ARBA" id="ARBA00022692"/>
    </source>
</evidence>
<evidence type="ECO:0000313" key="7">
    <source>
        <dbReference type="EMBL" id="WCO68863.1"/>
    </source>
</evidence>
<name>A0AAE9YCV6_9ACTN</name>
<dbReference type="KEGG" id="ima:PO878_09020"/>
<dbReference type="PANTHER" id="PTHR38480">
    <property type="entry name" value="SLR0254 PROTEIN"/>
    <property type="match status" value="1"/>
</dbReference>
<sequence length="260" mass="27550">MAAQGFRIVTPEAVELDLDSAGLASRFLAAVIDVGAIFAVLWAVFTVAGLFSTLTDGTGSGNEAVAAILLAVGSFAVLVVWPVAWEVATKGRSLGKMALGLRVVTVEGAPIKLRHAVVRSLVFLFEVILAFGVVAVAVALFSRRFRRLGDHLAGTVVVRERGAGGQGALPRRFHPPPGWEAWTAHLDAGRLTPDDYRLVRSFLLRSASLPVETRARLGGRILARVLERTGIDPATAGGFGSWGVDAPLTAVAAAYQRRFD</sequence>
<dbReference type="EMBL" id="CP116942">
    <property type="protein sequence ID" value="WCO68863.1"/>
    <property type="molecule type" value="Genomic_DNA"/>
</dbReference>